<gene>
    <name evidence="2" type="ORF">EV190_10889</name>
</gene>
<accession>A0A4R6UXW1</accession>
<feature type="chain" id="PRO_5038742436" evidence="1">
    <location>
        <begin position="20"/>
        <end position="430"/>
    </location>
</feature>
<proteinExistence type="predicted"/>
<dbReference type="Proteomes" id="UP000295281">
    <property type="component" value="Unassembled WGS sequence"/>
</dbReference>
<reference evidence="2 3" key="1">
    <citation type="submission" date="2019-03" db="EMBL/GenBank/DDBJ databases">
        <title>Genomic Encyclopedia of Type Strains, Phase IV (KMG-IV): sequencing the most valuable type-strain genomes for metagenomic binning, comparative biology and taxonomic classification.</title>
        <authorList>
            <person name="Goeker M."/>
        </authorList>
    </citation>
    <scope>NUCLEOTIDE SEQUENCE [LARGE SCALE GENOMIC DNA]</scope>
    <source>
        <strain evidence="2 3">DSM 46770</strain>
    </source>
</reference>
<name>A0A4R6UXW1_9ACTN</name>
<dbReference type="SUPFAM" id="SSF53850">
    <property type="entry name" value="Periplasmic binding protein-like II"/>
    <property type="match status" value="1"/>
</dbReference>
<dbReference type="InterPro" id="IPR050490">
    <property type="entry name" value="Bact_solute-bd_prot1"/>
</dbReference>
<dbReference type="RefSeq" id="WP_133741760.1">
    <property type="nucleotide sequence ID" value="NZ_SNYN01000008.1"/>
</dbReference>
<dbReference type="PANTHER" id="PTHR43649">
    <property type="entry name" value="ARABINOSE-BINDING PROTEIN-RELATED"/>
    <property type="match status" value="1"/>
</dbReference>
<comment type="caution">
    <text evidence="2">The sequence shown here is derived from an EMBL/GenBank/DDBJ whole genome shotgun (WGS) entry which is preliminary data.</text>
</comment>
<dbReference type="Gene3D" id="3.40.190.10">
    <property type="entry name" value="Periplasmic binding protein-like II"/>
    <property type="match status" value="2"/>
</dbReference>
<dbReference type="OrthoDB" id="9780991at2"/>
<dbReference type="PROSITE" id="PS51257">
    <property type="entry name" value="PROKAR_LIPOPROTEIN"/>
    <property type="match status" value="1"/>
</dbReference>
<dbReference type="PANTHER" id="PTHR43649:SF12">
    <property type="entry name" value="DIACETYLCHITOBIOSE BINDING PROTEIN DASA"/>
    <property type="match status" value="1"/>
</dbReference>
<protein>
    <submittedName>
        <fullName evidence="2">N,N'-diacetylchitobiose transport system substrate-binding protein</fullName>
    </submittedName>
</protein>
<evidence type="ECO:0000256" key="1">
    <source>
        <dbReference type="SAM" id="SignalP"/>
    </source>
</evidence>
<evidence type="ECO:0000313" key="3">
    <source>
        <dbReference type="Proteomes" id="UP000295281"/>
    </source>
</evidence>
<dbReference type="AlphaFoldDB" id="A0A4R6UXW1"/>
<keyword evidence="3" id="KW-1185">Reference proteome</keyword>
<dbReference type="Pfam" id="PF01547">
    <property type="entry name" value="SBP_bac_1"/>
    <property type="match status" value="1"/>
</dbReference>
<dbReference type="EMBL" id="SNYN01000008">
    <property type="protein sequence ID" value="TDQ52108.1"/>
    <property type="molecule type" value="Genomic_DNA"/>
</dbReference>
<feature type="signal peptide" evidence="1">
    <location>
        <begin position="1"/>
        <end position="19"/>
    </location>
</feature>
<evidence type="ECO:0000313" key="2">
    <source>
        <dbReference type="EMBL" id="TDQ52108.1"/>
    </source>
</evidence>
<organism evidence="2 3">
    <name type="scientific">Actinorugispora endophytica</name>
    <dbReference type="NCBI Taxonomy" id="1605990"/>
    <lineage>
        <taxon>Bacteria</taxon>
        <taxon>Bacillati</taxon>
        <taxon>Actinomycetota</taxon>
        <taxon>Actinomycetes</taxon>
        <taxon>Streptosporangiales</taxon>
        <taxon>Nocardiopsidaceae</taxon>
        <taxon>Actinorugispora</taxon>
    </lineage>
</organism>
<keyword evidence="1" id="KW-0732">Signal</keyword>
<sequence length="430" mass="45808">MNKFAKVAAASSLLLLASACGGGSDDGSADGGAPEEMTVWIMGDSQPHIVEYFGEAEAAWQEAHPGSALNVEFIPWPDVQTTLTNALAGGDSPDVIEIGNDQSSNWASQGALVDITETVDAWDEAADLDQNALEFASYEGSVYGVPWYSGVRTLYYRADWLGDLDIEPPTDWESLRDAAERINEEHDVPGFCAPTDFTNGIASFIWSNGGEIAVHDGSAWEGRLTDPATREAIEFYADLSADGDVSPSAALGANENDGCLNDMANGNLGMYIDGSWARGAWEGVAEDPAVLDQIETTVLPGADGMAPAFAGGSNLSVWSTTENPEAAAELLQLLAGKEWGDRFAETAGFFPAYPELLEQDKYTSDPLKAAGAEQMTNTQFFPATPNWNSADQEQKILPKAVLEIAQGGDAEEILAGYNDQLTEILNTPVE</sequence>
<dbReference type="InterPro" id="IPR006059">
    <property type="entry name" value="SBP"/>
</dbReference>